<feature type="transmembrane region" description="Helical" evidence="13">
    <location>
        <begin position="6"/>
        <end position="25"/>
    </location>
</feature>
<keyword evidence="6" id="KW-0769">Symport</keyword>
<dbReference type="PANTHER" id="PTHR48086">
    <property type="entry name" value="SODIUM/PROLINE SYMPORTER-RELATED"/>
    <property type="match status" value="1"/>
</dbReference>
<reference evidence="14 15" key="1">
    <citation type="submission" date="2019-04" db="EMBL/GenBank/DDBJ databases">
        <title>Lewinella litorea sp. nov., isolated from a marine sand.</title>
        <authorList>
            <person name="Yoon J.-H."/>
        </authorList>
    </citation>
    <scope>NUCLEOTIDE SEQUENCE [LARGE SCALE GENOMIC DNA]</scope>
    <source>
        <strain evidence="14 15">HSMS-39</strain>
    </source>
</reference>
<evidence type="ECO:0000256" key="1">
    <source>
        <dbReference type="ARBA" id="ARBA00004651"/>
    </source>
</evidence>
<evidence type="ECO:0000313" key="14">
    <source>
        <dbReference type="EMBL" id="THH42088.1"/>
    </source>
</evidence>
<feature type="transmembrane region" description="Helical" evidence="13">
    <location>
        <begin position="224"/>
        <end position="246"/>
    </location>
</feature>
<dbReference type="InterPro" id="IPR001734">
    <property type="entry name" value="Na/solute_symporter"/>
</dbReference>
<feature type="transmembrane region" description="Helical" evidence="13">
    <location>
        <begin position="266"/>
        <end position="287"/>
    </location>
</feature>
<keyword evidence="7 13" id="KW-1133">Transmembrane helix</keyword>
<comment type="catalytic activity">
    <reaction evidence="12">
        <text>L-proline(in) + Na(+)(in) = L-proline(out) + Na(+)(out)</text>
        <dbReference type="Rhea" id="RHEA:28967"/>
        <dbReference type="ChEBI" id="CHEBI:29101"/>
        <dbReference type="ChEBI" id="CHEBI:60039"/>
    </reaction>
</comment>
<dbReference type="PROSITE" id="PS50283">
    <property type="entry name" value="NA_SOLUT_SYMP_3"/>
    <property type="match status" value="1"/>
</dbReference>
<gene>
    <name evidence="14" type="ORF">E4021_00945</name>
</gene>
<keyword evidence="5 13" id="KW-0812">Transmembrane</keyword>
<dbReference type="AlphaFoldDB" id="A0A4S4NUD6"/>
<protein>
    <submittedName>
        <fullName evidence="14">Sodium:solute symporter</fullName>
    </submittedName>
</protein>
<feature type="transmembrane region" description="Helical" evidence="13">
    <location>
        <begin position="438"/>
        <end position="459"/>
    </location>
</feature>
<feature type="transmembrane region" description="Helical" evidence="13">
    <location>
        <begin position="153"/>
        <end position="171"/>
    </location>
</feature>
<dbReference type="GO" id="GO:0005886">
    <property type="term" value="C:plasma membrane"/>
    <property type="evidence" value="ECO:0007669"/>
    <property type="project" value="UniProtKB-SubCell"/>
</dbReference>
<evidence type="ECO:0000256" key="6">
    <source>
        <dbReference type="ARBA" id="ARBA00022847"/>
    </source>
</evidence>
<keyword evidence="8" id="KW-0915">Sodium</keyword>
<keyword evidence="9" id="KW-0406">Ion transport</keyword>
<keyword evidence="15" id="KW-1185">Reference proteome</keyword>
<feature type="transmembrane region" description="Helical" evidence="13">
    <location>
        <begin position="70"/>
        <end position="96"/>
    </location>
</feature>
<evidence type="ECO:0000256" key="10">
    <source>
        <dbReference type="ARBA" id="ARBA00023136"/>
    </source>
</evidence>
<dbReference type="InterPro" id="IPR018212">
    <property type="entry name" value="Na/solute_symporter_CS"/>
</dbReference>
<feature type="transmembrane region" description="Helical" evidence="13">
    <location>
        <begin position="183"/>
        <end position="204"/>
    </location>
</feature>
<organism evidence="14 15">
    <name type="scientific">Neolewinella litorea</name>
    <dbReference type="NCBI Taxonomy" id="2562452"/>
    <lineage>
        <taxon>Bacteria</taxon>
        <taxon>Pseudomonadati</taxon>
        <taxon>Bacteroidota</taxon>
        <taxon>Saprospiria</taxon>
        <taxon>Saprospirales</taxon>
        <taxon>Lewinellaceae</taxon>
        <taxon>Neolewinella</taxon>
    </lineage>
</organism>
<evidence type="ECO:0000256" key="5">
    <source>
        <dbReference type="ARBA" id="ARBA00022692"/>
    </source>
</evidence>
<sequence>MEGDNTYLFLQWALVIGSSLLLFAVSPLARSPAEFFRGTQRERSPGVLALTSSLVISWLFAKSITNAANLGLSFGLIGGMAYAAYYLSFAVAGVVIYYLRTRGGFHSIHHFLRTRFGRGAVLLFTLLIGFRLFNEVWSNTMVIGTYFGEAGSASYYWAVMVFTALTLAYSLKGGMSSSILTDVIQMALFGVLLTVVLGAILPRLDYDLGLLSTAGPPPVPNGSALGFSGGINLLLVAVLQSFSYPFHDPVLTDRGFLSSPRTSLKAYLWAAPLGAVCILLFSVVGVYGKLVGVEGQAPVEVARLLGGPLLLVMNFIMITSAASTLDSTFSSFSKLAVVDLVPGRPENGNSVGAGRWAMAGITVVGTIPVFLDPAILSATTVSGAMVVGLAPVFCLWWLPASRVSFFTSVGAGLVFGTVYVLGLWPGGWTYGNGPYADLLSVTVVSLVVCFLLYLLPLAGRIIRNALWKMT</sequence>
<dbReference type="GO" id="GO:0006814">
    <property type="term" value="P:sodium ion transport"/>
    <property type="evidence" value="ECO:0007669"/>
    <property type="project" value="UniProtKB-KW"/>
</dbReference>
<dbReference type="RefSeq" id="WP_136457209.1">
    <property type="nucleotide sequence ID" value="NZ_SRSF01000001.1"/>
</dbReference>
<evidence type="ECO:0000256" key="2">
    <source>
        <dbReference type="ARBA" id="ARBA00006434"/>
    </source>
</evidence>
<feature type="transmembrane region" description="Helical" evidence="13">
    <location>
        <begin position="377"/>
        <end position="398"/>
    </location>
</feature>
<dbReference type="PANTHER" id="PTHR48086:SF3">
    <property type="entry name" value="SODIUM_PROLINE SYMPORTER"/>
    <property type="match status" value="1"/>
</dbReference>
<feature type="transmembrane region" description="Helical" evidence="13">
    <location>
        <begin position="405"/>
        <end position="426"/>
    </location>
</feature>
<comment type="caution">
    <text evidence="14">The sequence shown here is derived from an EMBL/GenBank/DDBJ whole genome shotgun (WGS) entry which is preliminary data.</text>
</comment>
<evidence type="ECO:0000256" key="11">
    <source>
        <dbReference type="ARBA" id="ARBA00023201"/>
    </source>
</evidence>
<evidence type="ECO:0000256" key="7">
    <source>
        <dbReference type="ARBA" id="ARBA00022989"/>
    </source>
</evidence>
<feature type="transmembrane region" description="Helical" evidence="13">
    <location>
        <begin position="46"/>
        <end position="64"/>
    </location>
</feature>
<proteinExistence type="inferred from homology"/>
<comment type="similarity">
    <text evidence="2">Belongs to the sodium:solute symporter (SSF) (TC 2.A.21) family.</text>
</comment>
<comment type="subcellular location">
    <subcellularLocation>
        <location evidence="1">Cell membrane</location>
        <topology evidence="1">Multi-pass membrane protein</topology>
    </subcellularLocation>
</comment>
<dbReference type="GO" id="GO:0015293">
    <property type="term" value="F:symporter activity"/>
    <property type="evidence" value="ECO:0007669"/>
    <property type="project" value="UniProtKB-KW"/>
</dbReference>
<dbReference type="OrthoDB" id="1190692at2"/>
<keyword evidence="4" id="KW-1003">Cell membrane</keyword>
<evidence type="ECO:0000256" key="9">
    <source>
        <dbReference type="ARBA" id="ARBA00023065"/>
    </source>
</evidence>
<evidence type="ECO:0000256" key="13">
    <source>
        <dbReference type="SAM" id="Phobius"/>
    </source>
</evidence>
<dbReference type="Proteomes" id="UP000308528">
    <property type="component" value="Unassembled WGS sequence"/>
</dbReference>
<dbReference type="Gene3D" id="1.20.1730.10">
    <property type="entry name" value="Sodium/glucose cotransporter"/>
    <property type="match status" value="1"/>
</dbReference>
<dbReference type="InterPro" id="IPR038377">
    <property type="entry name" value="Na/Glc_symporter_sf"/>
</dbReference>
<name>A0A4S4NUD6_9BACT</name>
<evidence type="ECO:0000256" key="3">
    <source>
        <dbReference type="ARBA" id="ARBA00022448"/>
    </source>
</evidence>
<evidence type="ECO:0000256" key="8">
    <source>
        <dbReference type="ARBA" id="ARBA00023053"/>
    </source>
</evidence>
<keyword evidence="3" id="KW-0813">Transport</keyword>
<keyword evidence="11" id="KW-0739">Sodium transport</keyword>
<feature type="transmembrane region" description="Helical" evidence="13">
    <location>
        <begin position="307"/>
        <end position="325"/>
    </location>
</feature>
<evidence type="ECO:0000313" key="15">
    <source>
        <dbReference type="Proteomes" id="UP000308528"/>
    </source>
</evidence>
<dbReference type="InterPro" id="IPR050277">
    <property type="entry name" value="Sodium:Solute_Symporter"/>
</dbReference>
<keyword evidence="10 13" id="KW-0472">Membrane</keyword>
<evidence type="ECO:0000256" key="12">
    <source>
        <dbReference type="ARBA" id="ARBA00033708"/>
    </source>
</evidence>
<dbReference type="GO" id="GO:0046942">
    <property type="term" value="P:carboxylic acid transport"/>
    <property type="evidence" value="ECO:0007669"/>
    <property type="project" value="UniProtKB-ARBA"/>
</dbReference>
<accession>A0A4S4NUD6</accession>
<dbReference type="EMBL" id="SRSF01000001">
    <property type="protein sequence ID" value="THH42088.1"/>
    <property type="molecule type" value="Genomic_DNA"/>
</dbReference>
<dbReference type="PROSITE" id="PS00456">
    <property type="entry name" value="NA_SOLUT_SYMP_1"/>
    <property type="match status" value="1"/>
</dbReference>
<evidence type="ECO:0000256" key="4">
    <source>
        <dbReference type="ARBA" id="ARBA00022475"/>
    </source>
</evidence>
<feature type="transmembrane region" description="Helical" evidence="13">
    <location>
        <begin position="116"/>
        <end position="133"/>
    </location>
</feature>